<dbReference type="EMBL" id="GBXM01035708">
    <property type="protein sequence ID" value="JAH72869.1"/>
    <property type="molecule type" value="Transcribed_RNA"/>
</dbReference>
<reference evidence="2" key="2">
    <citation type="journal article" date="2015" name="Fish Shellfish Immunol.">
        <title>Early steps in the European eel (Anguilla anguilla)-Vibrio vulnificus interaction in the gills: Role of the RtxA13 toxin.</title>
        <authorList>
            <person name="Callol A."/>
            <person name="Pajuelo D."/>
            <person name="Ebbesson L."/>
            <person name="Teles M."/>
            <person name="MacKenzie S."/>
            <person name="Amaro C."/>
        </authorList>
    </citation>
    <scope>NUCLEOTIDE SEQUENCE</scope>
</reference>
<organism evidence="2">
    <name type="scientific">Anguilla anguilla</name>
    <name type="common">European freshwater eel</name>
    <name type="synonym">Muraena anguilla</name>
    <dbReference type="NCBI Taxonomy" id="7936"/>
    <lineage>
        <taxon>Eukaryota</taxon>
        <taxon>Metazoa</taxon>
        <taxon>Chordata</taxon>
        <taxon>Craniata</taxon>
        <taxon>Vertebrata</taxon>
        <taxon>Euteleostomi</taxon>
        <taxon>Actinopterygii</taxon>
        <taxon>Neopterygii</taxon>
        <taxon>Teleostei</taxon>
        <taxon>Anguilliformes</taxon>
        <taxon>Anguillidae</taxon>
        <taxon>Anguilla</taxon>
    </lineage>
</organism>
<proteinExistence type="predicted"/>
<dbReference type="AlphaFoldDB" id="A0A0E9V428"/>
<keyword evidence="1" id="KW-0732">Signal</keyword>
<feature type="chain" id="PRO_5002433887" evidence="1">
    <location>
        <begin position="25"/>
        <end position="48"/>
    </location>
</feature>
<name>A0A0E9V428_ANGAN</name>
<sequence length="48" mass="5406">MCSMSCSLLHLSLFFVLLYYTTRNGDVMLSCIYTVAGPLRNHMIVCTS</sequence>
<reference evidence="2" key="1">
    <citation type="submission" date="2014-11" db="EMBL/GenBank/DDBJ databases">
        <authorList>
            <person name="Amaro Gonzalez C."/>
        </authorList>
    </citation>
    <scope>NUCLEOTIDE SEQUENCE</scope>
</reference>
<accession>A0A0E9V428</accession>
<evidence type="ECO:0000313" key="2">
    <source>
        <dbReference type="EMBL" id="JAH72869.1"/>
    </source>
</evidence>
<protein>
    <submittedName>
        <fullName evidence="2">Uncharacterized protein</fullName>
    </submittedName>
</protein>
<evidence type="ECO:0000256" key="1">
    <source>
        <dbReference type="SAM" id="SignalP"/>
    </source>
</evidence>
<feature type="signal peptide" evidence="1">
    <location>
        <begin position="1"/>
        <end position="24"/>
    </location>
</feature>